<evidence type="ECO:0000259" key="7">
    <source>
        <dbReference type="PROSITE" id="PS51012"/>
    </source>
</evidence>
<dbReference type="RefSeq" id="WP_229872150.1">
    <property type="nucleotide sequence ID" value="NZ_BNAS01000001.1"/>
</dbReference>
<feature type="transmembrane region" description="Helical" evidence="6">
    <location>
        <begin position="249"/>
        <end position="269"/>
    </location>
</feature>
<feature type="domain" description="ABC transmembrane type-2" evidence="7">
    <location>
        <begin position="46"/>
        <end position="276"/>
    </location>
</feature>
<comment type="subcellular location">
    <subcellularLocation>
        <location evidence="6">Cell membrane</location>
        <topology evidence="6">Multi-pass membrane protein</topology>
    </subcellularLocation>
    <subcellularLocation>
        <location evidence="1">Membrane</location>
        <topology evidence="1">Multi-pass membrane protein</topology>
    </subcellularLocation>
</comment>
<accession>A0A919KPG7</accession>
<evidence type="ECO:0000256" key="2">
    <source>
        <dbReference type="ARBA" id="ARBA00022692"/>
    </source>
</evidence>
<feature type="transmembrane region" description="Helical" evidence="6">
    <location>
        <begin position="44"/>
        <end position="66"/>
    </location>
</feature>
<keyword evidence="9" id="KW-1185">Reference proteome</keyword>
<feature type="transmembrane region" description="Helical" evidence="6">
    <location>
        <begin position="163"/>
        <end position="186"/>
    </location>
</feature>
<dbReference type="Proteomes" id="UP000627369">
    <property type="component" value="Unassembled WGS sequence"/>
</dbReference>
<dbReference type="AlphaFoldDB" id="A0A919KPG7"/>
<comment type="caution">
    <text evidence="6">Lacks conserved residue(s) required for the propagation of feature annotation.</text>
</comment>
<evidence type="ECO:0000313" key="9">
    <source>
        <dbReference type="Proteomes" id="UP000627369"/>
    </source>
</evidence>
<dbReference type="InterPro" id="IPR000412">
    <property type="entry name" value="ABC_2_transport"/>
</dbReference>
<dbReference type="GO" id="GO:0046677">
    <property type="term" value="P:response to antibiotic"/>
    <property type="evidence" value="ECO:0007669"/>
    <property type="project" value="UniProtKB-KW"/>
</dbReference>
<dbReference type="PANTHER" id="PTHR43229:SF2">
    <property type="entry name" value="NODULATION PROTEIN J"/>
    <property type="match status" value="1"/>
</dbReference>
<keyword evidence="3 6" id="KW-1133">Transmembrane helix</keyword>
<comment type="similarity">
    <text evidence="6">Belongs to the ABC-2 integral membrane protein family.</text>
</comment>
<reference evidence="8" key="2">
    <citation type="submission" date="2020-09" db="EMBL/GenBank/DDBJ databases">
        <authorList>
            <person name="Sun Q."/>
            <person name="Zhou Y."/>
        </authorList>
    </citation>
    <scope>NUCLEOTIDE SEQUENCE</scope>
    <source>
        <strain evidence="8">CGMCC 4.7398</strain>
    </source>
</reference>
<dbReference type="PRINTS" id="PR00164">
    <property type="entry name" value="ABC2TRNSPORT"/>
</dbReference>
<dbReference type="PROSITE" id="PS51012">
    <property type="entry name" value="ABC_TM2"/>
    <property type="match status" value="1"/>
</dbReference>
<dbReference type="InterPro" id="IPR013525">
    <property type="entry name" value="ABC2_TM"/>
</dbReference>
<evidence type="ECO:0000256" key="4">
    <source>
        <dbReference type="ARBA" id="ARBA00023136"/>
    </source>
</evidence>
<keyword evidence="6" id="KW-0813">Transport</keyword>
<name>A0A919KPG7_9MICO</name>
<dbReference type="PIRSF" id="PIRSF006648">
    <property type="entry name" value="DrrB"/>
    <property type="match status" value="1"/>
</dbReference>
<feature type="transmembrane region" description="Helical" evidence="6">
    <location>
        <begin position="86"/>
        <end position="110"/>
    </location>
</feature>
<dbReference type="GO" id="GO:0140359">
    <property type="term" value="F:ABC-type transporter activity"/>
    <property type="evidence" value="ECO:0007669"/>
    <property type="project" value="InterPro"/>
</dbReference>
<keyword evidence="6" id="KW-1003">Cell membrane</keyword>
<sequence length="279" mass="29782">MSTTTAPAAPRGLASRIARALPIPAGAGMARMLVERNIRAYRHLWVALVTGFAEPVFYLFSMGIGIGGLVRTVTTDSGAEVPYAAFVAPALLAASAMNGAVFDSTFNVFWKLKYAKLYDAMLATPLGPRDIAVGEISWSLIRGAIYSALFLVVAALAGAVTSWWALLALPAAVLIGFAFAAIGMFATTFMRSWVDFDYVTLAIQPMFLFSATFFPLATYPPALQWLVQVTPLYHGVALERALMLGQVDAGIWVHVAYLVGLGLVGAVAASTRLEKLLLS</sequence>
<evidence type="ECO:0000256" key="5">
    <source>
        <dbReference type="ARBA" id="ARBA00023251"/>
    </source>
</evidence>
<gene>
    <name evidence="8" type="ORF">GCM10017772_11290</name>
</gene>
<protein>
    <recommendedName>
        <fullName evidence="6">Transport permease protein</fullName>
    </recommendedName>
</protein>
<dbReference type="InterPro" id="IPR047817">
    <property type="entry name" value="ABC2_TM_bact-type"/>
</dbReference>
<dbReference type="Pfam" id="PF01061">
    <property type="entry name" value="ABC2_membrane"/>
    <property type="match status" value="1"/>
</dbReference>
<dbReference type="InterPro" id="IPR051784">
    <property type="entry name" value="Nod_factor_ABC_transporter"/>
</dbReference>
<comment type="caution">
    <text evidence="8">The sequence shown here is derived from an EMBL/GenBank/DDBJ whole genome shotgun (WGS) entry which is preliminary data.</text>
</comment>
<organism evidence="8 9">
    <name type="scientific">Promicromonospora soli</name>
    <dbReference type="NCBI Taxonomy" id="2035533"/>
    <lineage>
        <taxon>Bacteria</taxon>
        <taxon>Bacillati</taxon>
        <taxon>Actinomycetota</taxon>
        <taxon>Actinomycetes</taxon>
        <taxon>Micrococcales</taxon>
        <taxon>Promicromonosporaceae</taxon>
        <taxon>Promicromonospora</taxon>
    </lineage>
</organism>
<feature type="transmembrane region" description="Helical" evidence="6">
    <location>
        <begin position="131"/>
        <end position="157"/>
    </location>
</feature>
<evidence type="ECO:0000256" key="6">
    <source>
        <dbReference type="RuleBase" id="RU361157"/>
    </source>
</evidence>
<dbReference type="EMBL" id="BNAS01000001">
    <property type="protein sequence ID" value="GHH68211.1"/>
    <property type="molecule type" value="Genomic_DNA"/>
</dbReference>
<evidence type="ECO:0000256" key="1">
    <source>
        <dbReference type="ARBA" id="ARBA00004141"/>
    </source>
</evidence>
<proteinExistence type="inferred from homology"/>
<evidence type="ECO:0000313" key="8">
    <source>
        <dbReference type="EMBL" id="GHH68211.1"/>
    </source>
</evidence>
<keyword evidence="5" id="KW-0046">Antibiotic resistance</keyword>
<dbReference type="PANTHER" id="PTHR43229">
    <property type="entry name" value="NODULATION PROTEIN J"/>
    <property type="match status" value="1"/>
</dbReference>
<reference evidence="8" key="1">
    <citation type="journal article" date="2014" name="Int. J. Syst. Evol. Microbiol.">
        <title>Complete genome sequence of Corynebacterium casei LMG S-19264T (=DSM 44701T), isolated from a smear-ripened cheese.</title>
        <authorList>
            <consortium name="US DOE Joint Genome Institute (JGI-PGF)"/>
            <person name="Walter F."/>
            <person name="Albersmeier A."/>
            <person name="Kalinowski J."/>
            <person name="Ruckert C."/>
        </authorList>
    </citation>
    <scope>NUCLEOTIDE SEQUENCE</scope>
    <source>
        <strain evidence="8">CGMCC 4.7398</strain>
    </source>
</reference>
<keyword evidence="2 6" id="KW-0812">Transmembrane</keyword>
<keyword evidence="4 6" id="KW-0472">Membrane</keyword>
<dbReference type="GO" id="GO:0043190">
    <property type="term" value="C:ATP-binding cassette (ABC) transporter complex"/>
    <property type="evidence" value="ECO:0007669"/>
    <property type="project" value="InterPro"/>
</dbReference>
<evidence type="ECO:0000256" key="3">
    <source>
        <dbReference type="ARBA" id="ARBA00022989"/>
    </source>
</evidence>